<dbReference type="Gramene" id="PGSC0003DMT400090728">
    <property type="protein sequence ID" value="PGSC0003DMT400090728"/>
    <property type="gene ID" value="PGSC0003DMG400040299"/>
</dbReference>
<protein>
    <submittedName>
        <fullName evidence="2">Uncharacterized protein</fullName>
    </submittedName>
</protein>
<dbReference type="AlphaFoldDB" id="M1DL19"/>
<reference evidence="2" key="2">
    <citation type="submission" date="2015-06" db="UniProtKB">
        <authorList>
            <consortium name="EnsemblPlants"/>
        </authorList>
    </citation>
    <scope>IDENTIFICATION</scope>
    <source>
        <strain evidence="2">DM1-3 516 R44</strain>
    </source>
</reference>
<sequence length="115" mass="13077">MRSATFGDVSHRRRVELNRYLHAILCAVAPAPTPVSQPLLTKAMIYQIGNRARSPDVEISPSLVEQPSVGGATVDDSAVADDDEEERVKMIVILSQLRRWTRRRYKECIMRNRRS</sequence>
<reference evidence="3" key="1">
    <citation type="journal article" date="2011" name="Nature">
        <title>Genome sequence and analysis of the tuber crop potato.</title>
        <authorList>
            <consortium name="The Potato Genome Sequencing Consortium"/>
        </authorList>
    </citation>
    <scope>NUCLEOTIDE SEQUENCE [LARGE SCALE GENOMIC DNA]</scope>
    <source>
        <strain evidence="3">cv. DM1-3 516 R44</strain>
    </source>
</reference>
<keyword evidence="3" id="KW-1185">Reference proteome</keyword>
<dbReference type="PaxDb" id="4113-PGSC0003DMT400090728"/>
<dbReference type="HOGENOM" id="CLU_2113302_0_0_1"/>
<proteinExistence type="predicted"/>
<accession>M1DL19</accession>
<evidence type="ECO:0000256" key="1">
    <source>
        <dbReference type="SAM" id="MobiDB-lite"/>
    </source>
</evidence>
<evidence type="ECO:0000313" key="2">
    <source>
        <dbReference type="EnsemblPlants" id="PGSC0003DMT400090728"/>
    </source>
</evidence>
<dbReference type="InParanoid" id="M1DL19"/>
<name>M1DL19_SOLTU</name>
<dbReference type="Proteomes" id="UP000011115">
    <property type="component" value="Unassembled WGS sequence"/>
</dbReference>
<feature type="region of interest" description="Disordered" evidence="1">
    <location>
        <begin position="61"/>
        <end position="81"/>
    </location>
</feature>
<organism evidence="2 3">
    <name type="scientific">Solanum tuberosum</name>
    <name type="common">Potato</name>
    <dbReference type="NCBI Taxonomy" id="4113"/>
    <lineage>
        <taxon>Eukaryota</taxon>
        <taxon>Viridiplantae</taxon>
        <taxon>Streptophyta</taxon>
        <taxon>Embryophyta</taxon>
        <taxon>Tracheophyta</taxon>
        <taxon>Spermatophyta</taxon>
        <taxon>Magnoliopsida</taxon>
        <taxon>eudicotyledons</taxon>
        <taxon>Gunneridae</taxon>
        <taxon>Pentapetalae</taxon>
        <taxon>asterids</taxon>
        <taxon>lamiids</taxon>
        <taxon>Solanales</taxon>
        <taxon>Solanaceae</taxon>
        <taxon>Solanoideae</taxon>
        <taxon>Solaneae</taxon>
        <taxon>Solanum</taxon>
    </lineage>
</organism>
<dbReference type="EnsemblPlants" id="PGSC0003DMT400090728">
    <property type="protein sequence ID" value="PGSC0003DMT400090728"/>
    <property type="gene ID" value="PGSC0003DMG400040299"/>
</dbReference>
<evidence type="ECO:0000313" key="3">
    <source>
        <dbReference type="Proteomes" id="UP000011115"/>
    </source>
</evidence>